<dbReference type="Gene3D" id="2.160.20.80">
    <property type="entry name" value="E3 ubiquitin-protein ligase SopA"/>
    <property type="match status" value="1"/>
</dbReference>
<dbReference type="InterPro" id="IPR051082">
    <property type="entry name" value="Pentapeptide-BTB/POZ_domain"/>
</dbReference>
<evidence type="ECO:0000313" key="3">
    <source>
        <dbReference type="Proteomes" id="UP000422232"/>
    </source>
</evidence>
<dbReference type="EMBL" id="CP038908">
    <property type="protein sequence ID" value="QGO04436.1"/>
    <property type="molecule type" value="Genomic_DNA"/>
</dbReference>
<dbReference type="AlphaFoldDB" id="A0A9Q6PSH5"/>
<dbReference type="SUPFAM" id="SSF141571">
    <property type="entry name" value="Pentapeptide repeat-like"/>
    <property type="match status" value="1"/>
</dbReference>
<organism evidence="2 3">
    <name type="scientific">Piscirickettsia salmonis</name>
    <dbReference type="NCBI Taxonomy" id="1238"/>
    <lineage>
        <taxon>Bacteria</taxon>
        <taxon>Pseudomonadati</taxon>
        <taxon>Pseudomonadota</taxon>
        <taxon>Gammaproteobacteria</taxon>
        <taxon>Thiotrichales</taxon>
        <taxon>Piscirickettsiaceae</taxon>
        <taxon>Piscirickettsia</taxon>
    </lineage>
</organism>
<reference evidence="2 3" key="1">
    <citation type="submission" date="2019-04" db="EMBL/GenBank/DDBJ databases">
        <title>Complete genome sequencing of Piscirickettsia salmonis strain Psal-009.</title>
        <authorList>
            <person name="Schober I."/>
            <person name="Bunk B."/>
            <person name="Sproer C."/>
            <person name="Carril G.P."/>
            <person name="Riedel T."/>
            <person name="Flores-Herrera P.A."/>
            <person name="Nourdin-Galindo G."/>
            <person name="Marshall S.H."/>
            <person name="Overmann J."/>
        </authorList>
    </citation>
    <scope>NUCLEOTIDE SEQUENCE [LARGE SCALE GENOMIC DNA]</scope>
    <source>
        <strain evidence="2 3">Psal-009</strain>
    </source>
</reference>
<dbReference type="PANTHER" id="PTHR14136:SF17">
    <property type="entry name" value="BTB_POZ DOMAIN-CONTAINING PROTEIN KCTD9"/>
    <property type="match status" value="1"/>
</dbReference>
<accession>A0A9Q6PSH5</accession>
<sequence>MLRKTRNDVIREIDRAHAPGGSGQPDLCHWDLQGTDLSGLNLSCAKIFGANLQDVNLSNAYLKGTEFNDSNLKNANLSGAYLFKAKLTGTDLENTNFKWAYLHKTDFRGVSSFHKAQFKGAFVANAMFGVGNLRRTDIQQAIFQVEGLAEPLLTLIRTQDQDEHTSSSTVQRIWAWLQTTPRQIPMFQPGSQLPEGFNPSEPNQQSLMQRIFGLFTNISTWLFGNNSEANTQHFPAYIVLDKYNLSDNSNLQKVLSPGYNNAGFLSGYSQLVDLKLDRVAYIQELIDDPAVAQKMGEHHFLFLQLNELGLSQTVHIKALLNSPEKSTLAKILVEAGLEKSIESCEQRSSENKLRMAIFFQSKLDEGAPLKTLLKNATAALQQKSGYLAAKSYTVAQPYFEKARVLLGISDHDWRAIFTASYASKVNQRYQNHRSLYYENNPDNPEGNFTNASAPPFEGPTQSPNNPQGAMAPLPYFGPAHPPYWAYDQSSRF</sequence>
<evidence type="ECO:0000313" key="2">
    <source>
        <dbReference type="EMBL" id="QGO04436.1"/>
    </source>
</evidence>
<dbReference type="Proteomes" id="UP000422232">
    <property type="component" value="Chromosome"/>
</dbReference>
<feature type="region of interest" description="Disordered" evidence="1">
    <location>
        <begin position="435"/>
        <end position="471"/>
    </location>
</feature>
<gene>
    <name evidence="2" type="primary">pipB2_2</name>
    <name evidence="2" type="ORF">Psal009_00302</name>
</gene>
<name>A0A9Q6PSH5_PISSA</name>
<keyword evidence="3" id="KW-1185">Reference proteome</keyword>
<dbReference type="PANTHER" id="PTHR14136">
    <property type="entry name" value="BTB_POZ DOMAIN-CONTAINING PROTEIN KCTD9"/>
    <property type="match status" value="1"/>
</dbReference>
<evidence type="ECO:0000256" key="1">
    <source>
        <dbReference type="SAM" id="MobiDB-lite"/>
    </source>
</evidence>
<feature type="compositionally biased region" description="Polar residues" evidence="1">
    <location>
        <begin position="440"/>
        <end position="452"/>
    </location>
</feature>
<dbReference type="Pfam" id="PF00805">
    <property type="entry name" value="Pentapeptide"/>
    <property type="match status" value="1"/>
</dbReference>
<proteinExistence type="predicted"/>
<protein>
    <submittedName>
        <fullName evidence="2">Type III effector pipB2</fullName>
    </submittedName>
</protein>
<dbReference type="InterPro" id="IPR001646">
    <property type="entry name" value="5peptide_repeat"/>
</dbReference>